<dbReference type="PANTHER" id="PTHR43394">
    <property type="entry name" value="ATP-DEPENDENT PERMEASE MDL1, MITOCHONDRIAL"/>
    <property type="match status" value="1"/>
</dbReference>
<evidence type="ECO:0000256" key="5">
    <source>
        <dbReference type="SAM" id="Phobius"/>
    </source>
</evidence>
<dbReference type="Pfam" id="PF00664">
    <property type="entry name" value="ABC_membrane"/>
    <property type="match status" value="1"/>
</dbReference>
<dbReference type="SUPFAM" id="SSF52540">
    <property type="entry name" value="P-loop containing nucleoside triphosphate hydrolases"/>
    <property type="match status" value="1"/>
</dbReference>
<organism evidence="7 8">
    <name type="scientific">Corynebacterium riegelii</name>
    <dbReference type="NCBI Taxonomy" id="156976"/>
    <lineage>
        <taxon>Bacteria</taxon>
        <taxon>Bacillati</taxon>
        <taxon>Actinomycetota</taxon>
        <taxon>Actinomycetes</taxon>
        <taxon>Mycobacteriales</taxon>
        <taxon>Corynebacteriaceae</taxon>
        <taxon>Corynebacterium</taxon>
    </lineage>
</organism>
<feature type="transmembrane region" description="Helical" evidence="5">
    <location>
        <begin position="43"/>
        <end position="67"/>
    </location>
</feature>
<accession>A0A0K1RAC9</accession>
<evidence type="ECO:0000313" key="7">
    <source>
        <dbReference type="EMBL" id="AKV58364.1"/>
    </source>
</evidence>
<dbReference type="Proteomes" id="UP000060016">
    <property type="component" value="Chromosome"/>
</dbReference>
<dbReference type="InterPro" id="IPR027417">
    <property type="entry name" value="P-loop_NTPase"/>
</dbReference>
<feature type="domain" description="ABC transmembrane type-1" evidence="6">
    <location>
        <begin position="44"/>
        <end position="302"/>
    </location>
</feature>
<keyword evidence="8" id="KW-1185">Reference proteome</keyword>
<dbReference type="InterPro" id="IPR036640">
    <property type="entry name" value="ABC1_TM_sf"/>
</dbReference>
<keyword evidence="2 5" id="KW-0812">Transmembrane</keyword>
<evidence type="ECO:0000256" key="4">
    <source>
        <dbReference type="ARBA" id="ARBA00023136"/>
    </source>
</evidence>
<dbReference type="InterPro" id="IPR017871">
    <property type="entry name" value="ABC_transporter-like_CS"/>
</dbReference>
<evidence type="ECO:0000256" key="1">
    <source>
        <dbReference type="ARBA" id="ARBA00004651"/>
    </source>
</evidence>
<reference evidence="7 8" key="1">
    <citation type="submission" date="2015-08" db="EMBL/GenBank/DDBJ databases">
        <authorList>
            <person name="Babu N.S."/>
            <person name="Beckwith C.J."/>
            <person name="Beseler K.G."/>
            <person name="Brison A."/>
            <person name="Carone J.V."/>
            <person name="Caskin T.P."/>
            <person name="Diamond M."/>
            <person name="Durham M.E."/>
            <person name="Foxe J.M."/>
            <person name="Go M."/>
            <person name="Henderson B.A."/>
            <person name="Jones I.B."/>
            <person name="McGettigan J.A."/>
            <person name="Micheletti S.J."/>
            <person name="Nasrallah M.E."/>
            <person name="Ortiz D."/>
            <person name="Piller C.R."/>
            <person name="Privatt S.R."/>
            <person name="Schneider S.L."/>
            <person name="Sharp S."/>
            <person name="Smith T.C."/>
            <person name="Stanton J.D."/>
            <person name="Ullery H.E."/>
            <person name="Wilson R.J."/>
            <person name="Serrano M.G."/>
            <person name="Buck G."/>
            <person name="Lee V."/>
            <person name="Wang Y."/>
            <person name="Carvalho R."/>
            <person name="Voegtly L."/>
            <person name="Shi R."/>
            <person name="Duckworth R."/>
            <person name="Johnson A."/>
            <person name="Loviza R."/>
            <person name="Walstead R."/>
            <person name="Shah Z."/>
            <person name="Kiflezghi M."/>
            <person name="Wade K."/>
            <person name="Ball S.L."/>
            <person name="Bradley K.W."/>
            <person name="Asai D.J."/>
            <person name="Bowman C.A."/>
            <person name="Russell D.A."/>
            <person name="Pope W.H."/>
            <person name="Jacobs-Sera D."/>
            <person name="Hendrix R.W."/>
            <person name="Hatfull G.F."/>
        </authorList>
    </citation>
    <scope>NUCLEOTIDE SEQUENCE [LARGE SCALE GENOMIC DNA]</scope>
    <source>
        <strain evidence="7 8">PUDD_83A45</strain>
    </source>
</reference>
<dbReference type="InterPro" id="IPR003439">
    <property type="entry name" value="ABC_transporter-like_ATP-bd"/>
</dbReference>
<comment type="subcellular location">
    <subcellularLocation>
        <location evidence="1">Cell membrane</location>
        <topology evidence="1">Multi-pass membrane protein</topology>
    </subcellularLocation>
</comment>
<dbReference type="PANTHER" id="PTHR43394:SF1">
    <property type="entry name" value="ATP-BINDING CASSETTE SUB-FAMILY B MEMBER 10, MITOCHONDRIAL"/>
    <property type="match status" value="1"/>
</dbReference>
<dbReference type="PATRIC" id="fig|156976.3.peg.664"/>
<proteinExistence type="predicted"/>
<dbReference type="GO" id="GO:0005886">
    <property type="term" value="C:plasma membrane"/>
    <property type="evidence" value="ECO:0007669"/>
    <property type="project" value="UniProtKB-SubCell"/>
</dbReference>
<dbReference type="GO" id="GO:0015421">
    <property type="term" value="F:ABC-type oligopeptide transporter activity"/>
    <property type="evidence" value="ECO:0007669"/>
    <property type="project" value="TreeGrafter"/>
</dbReference>
<protein>
    <submittedName>
        <fullName evidence="7">ABC transporter</fullName>
    </submittedName>
</protein>
<dbReference type="Gene3D" id="1.20.1560.10">
    <property type="entry name" value="ABC transporter type 1, transmembrane domain"/>
    <property type="match status" value="1"/>
</dbReference>
<keyword evidence="3 5" id="KW-1133">Transmembrane helix</keyword>
<feature type="transmembrane region" description="Helical" evidence="5">
    <location>
        <begin position="178"/>
        <end position="197"/>
    </location>
</feature>
<evidence type="ECO:0000256" key="2">
    <source>
        <dbReference type="ARBA" id="ARBA00022692"/>
    </source>
</evidence>
<dbReference type="InterPro" id="IPR039421">
    <property type="entry name" value="Type_1_exporter"/>
</dbReference>
<evidence type="ECO:0000313" key="8">
    <source>
        <dbReference type="Proteomes" id="UP000060016"/>
    </source>
</evidence>
<keyword evidence="4 5" id="KW-0472">Membrane</keyword>
<dbReference type="PROSITE" id="PS00211">
    <property type="entry name" value="ABC_TRANSPORTER_1"/>
    <property type="match status" value="1"/>
</dbReference>
<dbReference type="PROSITE" id="PS50929">
    <property type="entry name" value="ABC_TM1F"/>
    <property type="match status" value="1"/>
</dbReference>
<evidence type="ECO:0000259" key="6">
    <source>
        <dbReference type="PROSITE" id="PS50929"/>
    </source>
</evidence>
<evidence type="ECO:0000256" key="3">
    <source>
        <dbReference type="ARBA" id="ARBA00022989"/>
    </source>
</evidence>
<dbReference type="Pfam" id="PF00005">
    <property type="entry name" value="ABC_tran"/>
    <property type="match status" value="1"/>
</dbReference>
<dbReference type="EMBL" id="CP012342">
    <property type="protein sequence ID" value="AKV58364.1"/>
    <property type="molecule type" value="Genomic_DNA"/>
</dbReference>
<dbReference type="AlphaFoldDB" id="A0A0K1RAC9"/>
<dbReference type="SUPFAM" id="SSF90123">
    <property type="entry name" value="ABC transporter transmembrane region"/>
    <property type="match status" value="1"/>
</dbReference>
<dbReference type="STRING" id="156976.AK829_03370"/>
<gene>
    <name evidence="7" type="ORF">AK829_03370</name>
</gene>
<dbReference type="GO" id="GO:0016887">
    <property type="term" value="F:ATP hydrolysis activity"/>
    <property type="evidence" value="ECO:0007669"/>
    <property type="project" value="InterPro"/>
</dbReference>
<dbReference type="Gene3D" id="3.40.50.300">
    <property type="entry name" value="P-loop containing nucleotide triphosphate hydrolases"/>
    <property type="match status" value="1"/>
</dbReference>
<sequence>MMTYRWFVPPVPPANDAQHLTPSSWTAGRRVVGDMVFAYPRVLALHVFSYLIGSGVGAFVPVVVGKIVDGLLGDTDFNAWWLFGVLIAIFFVQFLGEATGDGLSAASVGRVRHLAQQNLTLGVMRNGAGSMSPGTVLNTIDADSSTIANYRESLSFPLMALGYSTGAVVAMWSVSPWVALAVPVSIVVIALFSAWTSRPITRISLKRRAAEADVAGLATDVAQGIRAVKGLGAATAVTGRFATSTQTARGLNLQFLVVDAWLSFARQAVAWVCNALIIFVAARLTLRGEITPGQMASVALLVPPALNMAGFAFGDLASGWGRAVASGQRVSELYSAGEALAAPDAAVAAEVPGPGLWVLPPDQESYELTSLWAQRDDVLFPPHTVNIFEGTIEDNVNPRGEFSDTAVKEALAAAHCQDILRRLGGVGPDGELPTAPLGEAGLNLSGGQRQRVALARALAANPEVLILDDPTTGLDSVTQANVVEAVKALRGGATTVVITGNTTWGAAGQALEVK</sequence>
<dbReference type="GO" id="GO:0005524">
    <property type="term" value="F:ATP binding"/>
    <property type="evidence" value="ECO:0007669"/>
    <property type="project" value="InterPro"/>
</dbReference>
<dbReference type="KEGG" id="crie:AK829_03370"/>
<feature type="transmembrane region" description="Helical" evidence="5">
    <location>
        <begin position="79"/>
        <end position="96"/>
    </location>
</feature>
<name>A0A0K1RAC9_9CORY</name>
<dbReference type="InterPro" id="IPR011527">
    <property type="entry name" value="ABC1_TM_dom"/>
</dbReference>